<evidence type="ECO:0000313" key="6">
    <source>
        <dbReference type="Proteomes" id="UP000028487"/>
    </source>
</evidence>
<dbReference type="AlphaFoldDB" id="A0A077NWH1"/>
<dbReference type="GO" id="GO:0051205">
    <property type="term" value="P:protein insertion into membrane"/>
    <property type="evidence" value="ECO:0007669"/>
    <property type="project" value="UniProtKB-UniRule"/>
</dbReference>
<dbReference type="Gene3D" id="3.30.530.50">
    <property type="match status" value="1"/>
</dbReference>
<dbReference type="PIRSF" id="PIRSF026343">
    <property type="entry name" value="NlpB"/>
    <property type="match status" value="1"/>
</dbReference>
<keyword evidence="4 5" id="KW-0449">Lipoprotein</keyword>
<organism evidence="5 6">
    <name type="scientific">Xenorhabdus bovienii str. feltiae Moldova</name>
    <dbReference type="NCBI Taxonomy" id="1398200"/>
    <lineage>
        <taxon>Bacteria</taxon>
        <taxon>Pseudomonadati</taxon>
        <taxon>Pseudomonadota</taxon>
        <taxon>Gammaproteobacteria</taxon>
        <taxon>Enterobacterales</taxon>
        <taxon>Morganellaceae</taxon>
        <taxon>Xenorhabdus</taxon>
    </lineage>
</organism>
<comment type="subcellular location">
    <subcellularLocation>
        <location evidence="4">Cell outer membrane</location>
        <topology evidence="4">Lipid-anchor</topology>
    </subcellularLocation>
</comment>
<evidence type="ECO:0000256" key="3">
    <source>
        <dbReference type="ARBA" id="ARBA00023237"/>
    </source>
</evidence>
<dbReference type="InterPro" id="IPR014524">
    <property type="entry name" value="BamC"/>
</dbReference>
<keyword evidence="1 4" id="KW-0732">Signal</keyword>
<comment type="caution">
    <text evidence="5">The sequence shown here is derived from an EMBL/GenBank/DDBJ whole genome shotgun (WGS) entry which is preliminary data.</text>
</comment>
<comment type="function">
    <text evidence="4">Part of the outer membrane protein assembly complex, which is involved in assembly and insertion of beta-barrel proteins into the outer membrane.</text>
</comment>
<evidence type="ECO:0000256" key="1">
    <source>
        <dbReference type="ARBA" id="ARBA00022729"/>
    </source>
</evidence>
<dbReference type="InterPro" id="IPR010653">
    <property type="entry name" value="NlpB/DapX"/>
</dbReference>
<comment type="similarity">
    <text evidence="4">Belongs to the BamC family.</text>
</comment>
<dbReference type="HAMAP" id="MF_00924">
    <property type="entry name" value="OM_assembly_BamC"/>
    <property type="match status" value="1"/>
</dbReference>
<dbReference type="RefSeq" id="WP_038221571.1">
    <property type="nucleotide sequence ID" value="NZ_CAWLWD010000029.1"/>
</dbReference>
<keyword evidence="2 4" id="KW-0472">Membrane</keyword>
<gene>
    <name evidence="5" type="primary">nlpB</name>
    <name evidence="4" type="synonym">bamC</name>
    <name evidence="5" type="ORF">XBFM1_320076</name>
</gene>
<sequence>MATLLQKSKVMKVAGLSLVVLLAACSKDQHYKRQVSGDESYLETPPLKALNVPAGMILPPQNSEYTISSATEKGAVGKSLDIRPPVQAMQLLAGSHMGNNVRTGKLLIENTPEHSNLWSQVVSLLAKKNYQISEKDDTKQILVTDWISWSRADENIPYRGRYRIEVSPQGSQIALSVTNESLEHDGKVVSDPAIIQDYDLIMLNELSDGLNQQQELASLNSTKNTGALVVNSGSDNTALPQIIVRAPYTVVWNRLPHTLESIGMRVTDRTRATGMIEVTYKELSSSGWKELGVEAPSISEGNYKLQVGDLDNRSSLQFIKEKGQPLTQAENDQMMAVFKAAFSRTTDK</sequence>
<dbReference type="GO" id="GO:0043165">
    <property type="term" value="P:Gram-negative-bacterium-type cell outer membrane assembly"/>
    <property type="evidence" value="ECO:0007669"/>
    <property type="project" value="UniProtKB-UniRule"/>
</dbReference>
<dbReference type="Gene3D" id="3.30.310.170">
    <property type="entry name" value="Outer membrane protein assembly factor BamC"/>
    <property type="match status" value="1"/>
</dbReference>
<dbReference type="InterPro" id="IPR042268">
    <property type="entry name" value="BamC_C"/>
</dbReference>
<comment type="subunit">
    <text evidence="4">Part of the Bam complex, which is composed of the outer membrane protein BamA, and four lipoproteins BamB, BamC, BamD and BamE.</text>
</comment>
<dbReference type="PROSITE" id="PS51257">
    <property type="entry name" value="PROKAR_LIPOPROTEIN"/>
    <property type="match status" value="1"/>
</dbReference>
<protein>
    <recommendedName>
        <fullName evidence="4">Outer membrane protein assembly factor BamC</fullName>
    </recommendedName>
</protein>
<dbReference type="NCBIfam" id="NF008674">
    <property type="entry name" value="PRK11679.1"/>
    <property type="match status" value="1"/>
</dbReference>
<reference evidence="5" key="1">
    <citation type="submission" date="2013-07" db="EMBL/GenBank/DDBJ databases">
        <title>Sub-species coevolution in mutualistic symbiosis.</title>
        <authorList>
            <person name="Murfin K."/>
            <person name="Klassen J."/>
            <person name="Lee M."/>
            <person name="Forst S."/>
            <person name="Stock P."/>
            <person name="Goodrich-Blair H."/>
        </authorList>
    </citation>
    <scope>NUCLEOTIDE SEQUENCE [LARGE SCALE GENOMIC DNA]</scope>
    <source>
        <strain evidence="5">Feltiae Moldova</strain>
    </source>
</reference>
<accession>A0A077NWH1</accession>
<name>A0A077NWH1_XENBV</name>
<dbReference type="HOGENOM" id="CLU_063217_1_0_6"/>
<dbReference type="GO" id="GO:0009279">
    <property type="term" value="C:cell outer membrane"/>
    <property type="evidence" value="ECO:0007669"/>
    <property type="project" value="UniProtKB-SubCell"/>
</dbReference>
<evidence type="ECO:0000313" key="5">
    <source>
        <dbReference type="EMBL" id="CDH02738.1"/>
    </source>
</evidence>
<proteinExistence type="inferred from homology"/>
<dbReference type="EMBL" id="CBSV010000202">
    <property type="protein sequence ID" value="CDH02738.1"/>
    <property type="molecule type" value="Genomic_DNA"/>
</dbReference>
<dbReference type="Proteomes" id="UP000028487">
    <property type="component" value="Unassembled WGS sequence"/>
</dbReference>
<keyword evidence="3 4" id="KW-0998">Cell outer membrane</keyword>
<evidence type="ECO:0000256" key="2">
    <source>
        <dbReference type="ARBA" id="ARBA00023136"/>
    </source>
</evidence>
<keyword evidence="4" id="KW-0564">Palmitate</keyword>
<evidence type="ECO:0000256" key="4">
    <source>
        <dbReference type="HAMAP-Rule" id="MF_00924"/>
    </source>
</evidence>
<dbReference type="Pfam" id="PF06804">
    <property type="entry name" value="Lipoprotein_18"/>
    <property type="match status" value="1"/>
</dbReference>